<reference evidence="1 2" key="1">
    <citation type="submission" date="2024-04" db="EMBL/GenBank/DDBJ databases">
        <title>Draft genome sequence of Sessilibacter corallicola NBRC 116591.</title>
        <authorList>
            <person name="Miyakawa T."/>
            <person name="Kusuya Y."/>
            <person name="Miura T."/>
        </authorList>
    </citation>
    <scope>NUCLEOTIDE SEQUENCE [LARGE SCALE GENOMIC DNA]</scope>
    <source>
        <strain evidence="1 2">KU-00831-HH</strain>
    </source>
</reference>
<gene>
    <name evidence="1" type="ORF">NBRC116591_22640</name>
</gene>
<dbReference type="EMBL" id="BAABWN010000007">
    <property type="protein sequence ID" value="GAA6168453.1"/>
    <property type="molecule type" value="Genomic_DNA"/>
</dbReference>
<protein>
    <submittedName>
        <fullName evidence="1">DUF4391 domain-containing protein</fullName>
    </submittedName>
</protein>
<comment type="caution">
    <text evidence="1">The sequence shown here is derived from an EMBL/GenBank/DDBJ whole genome shotgun (WGS) entry which is preliminary data.</text>
</comment>
<proteinExistence type="predicted"/>
<evidence type="ECO:0000313" key="2">
    <source>
        <dbReference type="Proteomes" id="UP001465153"/>
    </source>
</evidence>
<keyword evidence="2" id="KW-1185">Reference proteome</keyword>
<accession>A0ABQ0A9X8</accession>
<sequence length="284" mass="32445">MTTNTTTAALSIRSISFDEFLEMLGVPSSCELNKPIFKKMFSEATDGKKSILDAADKKALKDDVEKIRWLYTLKPNTINIAPYKDSEREYPEIAILHVELSNSVSNKNIYKRIAHFINRAIPYPLVILFTCEKTGTQNLSLVLADKRINQADKEKWVIEDRIHSYWINLSSVSAAEMSFFESLKINNLPFTNFFAFYQALIERLVAIKCAEHSGDFSLEKTGQLNEKASSTARLDRLRELERLESQRSEISNKLKKIKQMGKQVELNTQVKKINDEIANIKGSL</sequence>
<dbReference type="Proteomes" id="UP001465153">
    <property type="component" value="Unassembled WGS sequence"/>
</dbReference>
<dbReference type="RefSeq" id="WP_353303150.1">
    <property type="nucleotide sequence ID" value="NZ_BAABWN010000007.1"/>
</dbReference>
<organism evidence="1 2">
    <name type="scientific">Sessilibacter corallicola</name>
    <dbReference type="NCBI Taxonomy" id="2904075"/>
    <lineage>
        <taxon>Bacteria</taxon>
        <taxon>Pseudomonadati</taxon>
        <taxon>Pseudomonadota</taxon>
        <taxon>Gammaproteobacteria</taxon>
        <taxon>Cellvibrionales</taxon>
        <taxon>Cellvibrionaceae</taxon>
        <taxon>Sessilibacter</taxon>
    </lineage>
</organism>
<evidence type="ECO:0000313" key="1">
    <source>
        <dbReference type="EMBL" id="GAA6168453.1"/>
    </source>
</evidence>
<name>A0ABQ0A9X8_9GAMM</name>
<dbReference type="InterPro" id="IPR025503">
    <property type="entry name" value="DUF4391"/>
</dbReference>
<dbReference type="Pfam" id="PF14335">
    <property type="entry name" value="DUF4391"/>
    <property type="match status" value="1"/>
</dbReference>